<evidence type="ECO:0000256" key="7">
    <source>
        <dbReference type="ARBA" id="ARBA00022833"/>
    </source>
</evidence>
<sequence length="378" mass="43285">MASLREVIDLVSNDESDLQHEVIDLVSDDESDQQHAAYVFDELYGETTQYGGGVAIASSADAAEQGIRKRIREMFAYSESELIEKRWRHPELAAFPELYRFNLVMDEYFSKGLRTQLAQESNDTEPWLQQNREQPDRTRYATNQLDLLDQELVKKMAKLELHNSIYKANIAGLEHCPECEYMAVLGDGDLEFRCGKCGTISCRSCKSDGHYPDTCEDHAQKRDPADKRHAIEEAMTMALMQTCNKCQLKYIKAFGCNEMRCSRCESLQCYICSETIDGYDHFDEGLYREITPATAKRCPLYDNAERRHEMLRGQAELVARQQILEDYPDTRPEDLDIVMSDEVEMDTVKRIRAAGGVGDDEGLREHIDEVERGPVDID</sequence>
<dbReference type="PANTHER" id="PTHR22770">
    <property type="entry name" value="UBIQUITIN CONJUGATING ENZYME 7 INTERACTING PROTEIN-RELATED"/>
    <property type="match status" value="1"/>
</dbReference>
<dbReference type="PROSITE" id="PS51873">
    <property type="entry name" value="TRIAD"/>
    <property type="match status" value="1"/>
</dbReference>
<dbReference type="EMBL" id="NAJQ01000189">
    <property type="protein sequence ID" value="TKA75571.1"/>
    <property type="molecule type" value="Genomic_DNA"/>
</dbReference>
<evidence type="ECO:0000313" key="9">
    <source>
        <dbReference type="EMBL" id="TKA75571.1"/>
    </source>
</evidence>
<dbReference type="Pfam" id="PF01485">
    <property type="entry name" value="IBR"/>
    <property type="match status" value="1"/>
</dbReference>
<dbReference type="Proteomes" id="UP000309340">
    <property type="component" value="Unassembled WGS sequence"/>
</dbReference>
<evidence type="ECO:0000313" key="10">
    <source>
        <dbReference type="Proteomes" id="UP000309340"/>
    </source>
</evidence>
<dbReference type="GO" id="GO:0008270">
    <property type="term" value="F:zinc ion binding"/>
    <property type="evidence" value="ECO:0007669"/>
    <property type="project" value="UniProtKB-KW"/>
</dbReference>
<comment type="pathway">
    <text evidence="1">Protein modification; protein ubiquitination.</text>
</comment>
<dbReference type="PANTHER" id="PTHR22770:SF47">
    <property type="entry name" value="E3 UBIQUITIN-PROTEIN LIGASE RNF216"/>
    <property type="match status" value="1"/>
</dbReference>
<keyword evidence="10" id="KW-1185">Reference proteome</keyword>
<evidence type="ECO:0000256" key="1">
    <source>
        <dbReference type="ARBA" id="ARBA00004906"/>
    </source>
</evidence>
<dbReference type="InterPro" id="IPR044066">
    <property type="entry name" value="TRIAD_supradom"/>
</dbReference>
<dbReference type="CDD" id="cd20353">
    <property type="entry name" value="Rcat_RBR_RNF216"/>
    <property type="match status" value="1"/>
</dbReference>
<evidence type="ECO:0000256" key="3">
    <source>
        <dbReference type="ARBA" id="ARBA00022723"/>
    </source>
</evidence>
<feature type="domain" description="RING-type" evidence="8">
    <location>
        <begin position="1"/>
        <end position="293"/>
    </location>
</feature>
<protein>
    <recommendedName>
        <fullName evidence="8">RING-type domain-containing protein</fullName>
    </recommendedName>
</protein>
<dbReference type="STRING" id="329884.A0A4U0XH60"/>
<dbReference type="CDD" id="cd20339">
    <property type="entry name" value="BRcat_RBR_RNF216"/>
    <property type="match status" value="1"/>
</dbReference>
<dbReference type="InterPro" id="IPR047546">
    <property type="entry name" value="Rcat_RBR_RNF216"/>
</dbReference>
<organism evidence="9 10">
    <name type="scientific">Friedmanniomyces simplex</name>
    <dbReference type="NCBI Taxonomy" id="329884"/>
    <lineage>
        <taxon>Eukaryota</taxon>
        <taxon>Fungi</taxon>
        <taxon>Dikarya</taxon>
        <taxon>Ascomycota</taxon>
        <taxon>Pezizomycotina</taxon>
        <taxon>Dothideomycetes</taxon>
        <taxon>Dothideomycetidae</taxon>
        <taxon>Mycosphaerellales</taxon>
        <taxon>Teratosphaeriaceae</taxon>
        <taxon>Friedmanniomyces</taxon>
    </lineage>
</organism>
<dbReference type="GO" id="GO:0016740">
    <property type="term" value="F:transferase activity"/>
    <property type="evidence" value="ECO:0007669"/>
    <property type="project" value="UniProtKB-KW"/>
</dbReference>
<dbReference type="SUPFAM" id="SSF57850">
    <property type="entry name" value="RING/U-box"/>
    <property type="match status" value="2"/>
</dbReference>
<evidence type="ECO:0000256" key="4">
    <source>
        <dbReference type="ARBA" id="ARBA00022737"/>
    </source>
</evidence>
<dbReference type="Pfam" id="PF26200">
    <property type="entry name" value="Rcat_RNF216"/>
    <property type="match status" value="1"/>
</dbReference>
<keyword evidence="7" id="KW-0862">Zinc</keyword>
<comment type="caution">
    <text evidence="9">The sequence shown here is derived from an EMBL/GenBank/DDBJ whole genome shotgun (WGS) entry which is preliminary data.</text>
</comment>
<keyword evidence="2" id="KW-0808">Transferase</keyword>
<dbReference type="Gene3D" id="1.20.120.1750">
    <property type="match status" value="1"/>
</dbReference>
<name>A0A4U0XH60_9PEZI</name>
<dbReference type="OrthoDB" id="10009520at2759"/>
<dbReference type="InterPro" id="IPR051628">
    <property type="entry name" value="LUBAC_E3_Ligases"/>
</dbReference>
<keyword evidence="6" id="KW-0833">Ubl conjugation pathway</keyword>
<accession>A0A4U0XH60</accession>
<evidence type="ECO:0000256" key="2">
    <source>
        <dbReference type="ARBA" id="ARBA00022679"/>
    </source>
</evidence>
<dbReference type="InterPro" id="IPR047545">
    <property type="entry name" value="BRcat_RBR_RNF216"/>
</dbReference>
<proteinExistence type="predicted"/>
<evidence type="ECO:0000259" key="8">
    <source>
        <dbReference type="PROSITE" id="PS51873"/>
    </source>
</evidence>
<gene>
    <name evidence="9" type="ORF">B0A55_07938</name>
</gene>
<dbReference type="AlphaFoldDB" id="A0A4U0XH60"/>
<keyword evidence="5" id="KW-0863">Zinc-finger</keyword>
<evidence type="ECO:0000256" key="6">
    <source>
        <dbReference type="ARBA" id="ARBA00022786"/>
    </source>
</evidence>
<evidence type="ECO:0000256" key="5">
    <source>
        <dbReference type="ARBA" id="ARBA00022771"/>
    </source>
</evidence>
<dbReference type="InterPro" id="IPR002867">
    <property type="entry name" value="IBR_dom"/>
</dbReference>
<keyword evidence="4" id="KW-0677">Repeat</keyword>
<reference evidence="9 10" key="1">
    <citation type="submission" date="2017-03" db="EMBL/GenBank/DDBJ databases">
        <title>Genomes of endolithic fungi from Antarctica.</title>
        <authorList>
            <person name="Coleine C."/>
            <person name="Masonjones S."/>
            <person name="Stajich J.E."/>
        </authorList>
    </citation>
    <scope>NUCLEOTIDE SEQUENCE [LARGE SCALE GENOMIC DNA]</scope>
    <source>
        <strain evidence="9 10">CCFEE 5184</strain>
    </source>
</reference>
<keyword evidence="3" id="KW-0479">Metal-binding</keyword>